<protein>
    <submittedName>
        <fullName evidence="3">Uncharacterized protein</fullName>
    </submittedName>
</protein>
<feature type="compositionally biased region" description="Polar residues" evidence="1">
    <location>
        <begin position="75"/>
        <end position="84"/>
    </location>
</feature>
<evidence type="ECO:0000313" key="2">
    <source>
        <dbReference type="Proteomes" id="UP000887574"/>
    </source>
</evidence>
<feature type="region of interest" description="Disordered" evidence="1">
    <location>
        <begin position="1"/>
        <end position="131"/>
    </location>
</feature>
<name>A0A915D752_9BILA</name>
<keyword evidence="2" id="KW-1185">Reference proteome</keyword>
<evidence type="ECO:0000313" key="3">
    <source>
        <dbReference type="WBParaSite" id="jg16755"/>
    </source>
</evidence>
<sequence>MHQNQGDPMQAGPTNSYLSHQNNQSAMNNSGQPHPPSAHLFSQQTHYLPSGQVQQNFPGRNEASSSGIQPGFPQTFASNPNNFSGEVGINQGFASFQQNLNRPEDKTIPPYQTQPNFQQQLPNIVQSSSPH</sequence>
<feature type="compositionally biased region" description="Polar residues" evidence="1">
    <location>
        <begin position="110"/>
        <end position="131"/>
    </location>
</feature>
<proteinExistence type="predicted"/>
<dbReference type="WBParaSite" id="jg16755">
    <property type="protein sequence ID" value="jg16755"/>
    <property type="gene ID" value="jg16755"/>
</dbReference>
<dbReference type="AlphaFoldDB" id="A0A915D752"/>
<feature type="compositionally biased region" description="Polar residues" evidence="1">
    <location>
        <begin position="40"/>
        <end position="68"/>
    </location>
</feature>
<feature type="compositionally biased region" description="Polar residues" evidence="1">
    <location>
        <begin position="1"/>
        <end position="32"/>
    </location>
</feature>
<accession>A0A915D752</accession>
<feature type="compositionally biased region" description="Polar residues" evidence="1">
    <location>
        <begin position="92"/>
        <end position="101"/>
    </location>
</feature>
<dbReference type="Proteomes" id="UP000887574">
    <property type="component" value="Unplaced"/>
</dbReference>
<reference evidence="3" key="1">
    <citation type="submission" date="2022-11" db="UniProtKB">
        <authorList>
            <consortium name="WormBaseParasite"/>
        </authorList>
    </citation>
    <scope>IDENTIFICATION</scope>
</reference>
<evidence type="ECO:0000256" key="1">
    <source>
        <dbReference type="SAM" id="MobiDB-lite"/>
    </source>
</evidence>
<organism evidence="2 3">
    <name type="scientific">Ditylenchus dipsaci</name>
    <dbReference type="NCBI Taxonomy" id="166011"/>
    <lineage>
        <taxon>Eukaryota</taxon>
        <taxon>Metazoa</taxon>
        <taxon>Ecdysozoa</taxon>
        <taxon>Nematoda</taxon>
        <taxon>Chromadorea</taxon>
        <taxon>Rhabditida</taxon>
        <taxon>Tylenchina</taxon>
        <taxon>Tylenchomorpha</taxon>
        <taxon>Sphaerularioidea</taxon>
        <taxon>Anguinidae</taxon>
        <taxon>Anguininae</taxon>
        <taxon>Ditylenchus</taxon>
    </lineage>
</organism>